<reference evidence="1 2" key="1">
    <citation type="journal article" date="2018" name="Front. Plant Sci.">
        <title>Red Clover (Trifolium pratense) and Zigzag Clover (T. medium) - A Picture of Genomic Similarities and Differences.</title>
        <authorList>
            <person name="Dluhosova J."/>
            <person name="Istvanek J."/>
            <person name="Nedelnik J."/>
            <person name="Repkova J."/>
        </authorList>
    </citation>
    <scope>NUCLEOTIDE SEQUENCE [LARGE SCALE GENOMIC DNA]</scope>
    <source>
        <strain evidence="2">cv. 10/8</strain>
        <tissue evidence="1">Leaf</tissue>
    </source>
</reference>
<evidence type="ECO:0000313" key="2">
    <source>
        <dbReference type="Proteomes" id="UP000265520"/>
    </source>
</evidence>
<dbReference type="EMBL" id="LXQA010090891">
    <property type="protein sequence ID" value="MCI14081.1"/>
    <property type="molecule type" value="Genomic_DNA"/>
</dbReference>
<accession>A0A392PPS3</accession>
<dbReference type="AlphaFoldDB" id="A0A392PPS3"/>
<evidence type="ECO:0000313" key="1">
    <source>
        <dbReference type="EMBL" id="MCI14081.1"/>
    </source>
</evidence>
<feature type="non-terminal residue" evidence="1">
    <location>
        <position position="1"/>
    </location>
</feature>
<keyword evidence="2" id="KW-1185">Reference proteome</keyword>
<comment type="caution">
    <text evidence="1">The sequence shown here is derived from an EMBL/GenBank/DDBJ whole genome shotgun (WGS) entry which is preliminary data.</text>
</comment>
<dbReference type="PANTHER" id="PTHR19862">
    <property type="entry name" value="WD REPEAT-CONTAINING PROTEIN 48"/>
    <property type="match status" value="1"/>
</dbReference>
<sequence>PILTIPGIPAIVQHEVLNNKRHVLTKDTSGSVKLWEITKGVAIEDYGKANP</sequence>
<dbReference type="PANTHER" id="PTHR19862:SF14">
    <property type="entry name" value="WD REPEAT-CONTAINING PROTEIN 48"/>
    <property type="match status" value="1"/>
</dbReference>
<dbReference type="GO" id="GO:0000724">
    <property type="term" value="P:double-strand break repair via homologous recombination"/>
    <property type="evidence" value="ECO:0007669"/>
    <property type="project" value="TreeGrafter"/>
</dbReference>
<dbReference type="Proteomes" id="UP000265520">
    <property type="component" value="Unassembled WGS sequence"/>
</dbReference>
<dbReference type="InterPro" id="IPR051246">
    <property type="entry name" value="WDR48"/>
</dbReference>
<name>A0A392PPS3_9FABA</name>
<dbReference type="GO" id="GO:0043130">
    <property type="term" value="F:ubiquitin binding"/>
    <property type="evidence" value="ECO:0007669"/>
    <property type="project" value="TreeGrafter"/>
</dbReference>
<proteinExistence type="predicted"/>
<organism evidence="1 2">
    <name type="scientific">Trifolium medium</name>
    <dbReference type="NCBI Taxonomy" id="97028"/>
    <lineage>
        <taxon>Eukaryota</taxon>
        <taxon>Viridiplantae</taxon>
        <taxon>Streptophyta</taxon>
        <taxon>Embryophyta</taxon>
        <taxon>Tracheophyta</taxon>
        <taxon>Spermatophyta</taxon>
        <taxon>Magnoliopsida</taxon>
        <taxon>eudicotyledons</taxon>
        <taxon>Gunneridae</taxon>
        <taxon>Pentapetalae</taxon>
        <taxon>rosids</taxon>
        <taxon>fabids</taxon>
        <taxon>Fabales</taxon>
        <taxon>Fabaceae</taxon>
        <taxon>Papilionoideae</taxon>
        <taxon>50 kb inversion clade</taxon>
        <taxon>NPAAA clade</taxon>
        <taxon>Hologalegina</taxon>
        <taxon>IRL clade</taxon>
        <taxon>Trifolieae</taxon>
        <taxon>Trifolium</taxon>
    </lineage>
</organism>
<protein>
    <submittedName>
        <fullName evidence="1">WD repeat-containing protein 48-like</fullName>
    </submittedName>
</protein>